<evidence type="ECO:0000313" key="3">
    <source>
        <dbReference type="Proteomes" id="UP000183015"/>
    </source>
</evidence>
<proteinExistence type="predicted"/>
<dbReference type="RefSeq" id="WP_143094691.1">
    <property type="nucleotide sequence ID" value="NZ_BBPN01000049.1"/>
</dbReference>
<keyword evidence="1" id="KW-0472">Membrane</keyword>
<dbReference type="STRING" id="235985.SAMN05414137_12668"/>
<protein>
    <submittedName>
        <fullName evidence="2">Uncharacterized protein</fullName>
    </submittedName>
</protein>
<dbReference type="OrthoDB" id="9955443at2"/>
<keyword evidence="3" id="KW-1185">Reference proteome</keyword>
<evidence type="ECO:0000313" key="2">
    <source>
        <dbReference type="EMBL" id="SEM40103.1"/>
    </source>
</evidence>
<dbReference type="Proteomes" id="UP000183015">
    <property type="component" value="Unassembled WGS sequence"/>
</dbReference>
<keyword evidence="1" id="KW-1133">Transmembrane helix</keyword>
<reference evidence="3" key="1">
    <citation type="submission" date="2016-10" db="EMBL/GenBank/DDBJ databases">
        <authorList>
            <person name="Varghese N."/>
        </authorList>
    </citation>
    <scope>NUCLEOTIDE SEQUENCE [LARGE SCALE GENOMIC DNA]</scope>
    <source>
        <strain evidence="3">DSM 45096 / BCRC 16803 / CGMCC 4.1857 / CIP 109030 / JCM 12277 / KCTC 19219 / NBRC 100920 / 33214</strain>
    </source>
</reference>
<sequence>MTPPPTRRVPQPALVAARGCGVVLGAWLAWTLVVAAYAVLAWLASPGVRYVMDSPATALLALLGYFIAPVLAGVACSSWIHGGPWRAVLSSRRTPE</sequence>
<gene>
    <name evidence="2" type="ORF">SAMN05414137_12668</name>
</gene>
<dbReference type="AlphaFoldDB" id="A0A1H7Y282"/>
<feature type="transmembrane region" description="Helical" evidence="1">
    <location>
        <begin position="56"/>
        <end position="80"/>
    </location>
</feature>
<feature type="transmembrane region" description="Helical" evidence="1">
    <location>
        <begin position="21"/>
        <end position="44"/>
    </location>
</feature>
<name>A0A1H7Y282_STRJI</name>
<organism evidence="2 3">
    <name type="scientific">Streptacidiphilus jiangxiensis</name>
    <dbReference type="NCBI Taxonomy" id="235985"/>
    <lineage>
        <taxon>Bacteria</taxon>
        <taxon>Bacillati</taxon>
        <taxon>Actinomycetota</taxon>
        <taxon>Actinomycetes</taxon>
        <taxon>Kitasatosporales</taxon>
        <taxon>Streptomycetaceae</taxon>
        <taxon>Streptacidiphilus</taxon>
    </lineage>
</organism>
<evidence type="ECO:0000256" key="1">
    <source>
        <dbReference type="SAM" id="Phobius"/>
    </source>
</evidence>
<accession>A0A1H7Y282</accession>
<dbReference type="EMBL" id="FOAZ01000026">
    <property type="protein sequence ID" value="SEM40103.1"/>
    <property type="molecule type" value="Genomic_DNA"/>
</dbReference>
<keyword evidence="1" id="KW-0812">Transmembrane</keyword>